<feature type="transmembrane region" description="Helical" evidence="1">
    <location>
        <begin position="67"/>
        <end position="89"/>
    </location>
</feature>
<proteinExistence type="predicted"/>
<dbReference type="AlphaFoldDB" id="A0A366K805"/>
<comment type="caution">
    <text evidence="2">The sequence shown here is derived from an EMBL/GenBank/DDBJ whole genome shotgun (WGS) entry which is preliminary data.</text>
</comment>
<feature type="transmembrane region" description="Helical" evidence="1">
    <location>
        <begin position="27"/>
        <end position="47"/>
    </location>
</feature>
<feature type="transmembrane region" description="Helical" evidence="1">
    <location>
        <begin position="472"/>
        <end position="498"/>
    </location>
</feature>
<name>A0A366K805_9BIFI</name>
<feature type="transmembrane region" description="Helical" evidence="1">
    <location>
        <begin position="350"/>
        <end position="370"/>
    </location>
</feature>
<accession>A0A366K805</accession>
<organism evidence="2 3">
    <name type="scientific">Bifidobacterium aemilianum</name>
    <dbReference type="NCBI Taxonomy" id="2493120"/>
    <lineage>
        <taxon>Bacteria</taxon>
        <taxon>Bacillati</taxon>
        <taxon>Actinomycetota</taxon>
        <taxon>Actinomycetes</taxon>
        <taxon>Bifidobacteriales</taxon>
        <taxon>Bifidobacteriaceae</taxon>
        <taxon>Bifidobacterium</taxon>
    </lineage>
</organism>
<feature type="transmembrane region" description="Helical" evidence="1">
    <location>
        <begin position="504"/>
        <end position="525"/>
    </location>
</feature>
<feature type="transmembrane region" description="Helical" evidence="1">
    <location>
        <begin position="390"/>
        <end position="411"/>
    </location>
</feature>
<evidence type="ECO:0000313" key="2">
    <source>
        <dbReference type="EMBL" id="RBP97382.1"/>
    </source>
</evidence>
<keyword evidence="1" id="KW-0472">Membrane</keyword>
<evidence type="ECO:0000313" key="3">
    <source>
        <dbReference type="Proteomes" id="UP000252530"/>
    </source>
</evidence>
<sequence length="549" mass="58798">MKTAITIVKLRWALTWANMRKSVWQTIGYIFGWLMGAGLIALVAATAKGINAELAGQESARHAQTMSLLVVLAGSIITVMVVIIQLLYIGQGSTLNTKRFELFGIPDRQLQLGILLAGLSGTPAIAGLVSLLCWSMAYLWLGPSAFTFALVAAPLCIVTMMSIAKLCISLASTMLTSRRGKNVFYILIMLIFIAMLEAPALIGGAQSGPDGDLHFDANLFSAPSRILAWTPLGAAFQLPFDACAGNWLALVGRLLMLGLTCLLCFMGCTWCLRYERLHAGGSQRTAAIKGIGSFSWMPDSVSGAISARVFTYLRRDPRQGMFLVMPLLFVLIFGFQGHSMGSSAMVWQSLIWGGWFMSMIESNGLAYDGLGFTMQVIMGVSGRQDRRGRVRVYMLTSTAYLLIMALALFIFTGSWRTGAGLEVSLTVLGVAFAFAFSSLGLAEVTSTTLMYPVPSMDKPFSSPQGRAMAQGFIPFVYMLGSLVLVIPTGIAAALVFGLLGGSSLWIIGVVGLINGLGMLALGTRLGGRLLDSRMLSIVATLGSFAGLQK</sequence>
<dbReference type="OrthoDB" id="3261041at2"/>
<dbReference type="EMBL" id="PDCG01000007">
    <property type="protein sequence ID" value="RBP97382.1"/>
    <property type="molecule type" value="Genomic_DNA"/>
</dbReference>
<gene>
    <name evidence="2" type="ORF">CRD60_07090</name>
</gene>
<evidence type="ECO:0000256" key="1">
    <source>
        <dbReference type="SAM" id="Phobius"/>
    </source>
</evidence>
<protein>
    <submittedName>
        <fullName evidence="2">ABC transporter permease</fullName>
    </submittedName>
</protein>
<feature type="transmembrane region" description="Helical" evidence="1">
    <location>
        <begin position="247"/>
        <end position="272"/>
    </location>
</feature>
<keyword evidence="1" id="KW-0812">Transmembrane</keyword>
<feature type="transmembrane region" description="Helical" evidence="1">
    <location>
        <begin position="110"/>
        <end position="140"/>
    </location>
</feature>
<feature type="transmembrane region" description="Helical" evidence="1">
    <location>
        <begin position="183"/>
        <end position="202"/>
    </location>
</feature>
<dbReference type="RefSeq" id="WP_113860592.1">
    <property type="nucleotide sequence ID" value="NZ_PDCG01000007.1"/>
</dbReference>
<keyword evidence="1" id="KW-1133">Transmembrane helix</keyword>
<feature type="transmembrane region" description="Helical" evidence="1">
    <location>
        <begin position="146"/>
        <end position="171"/>
    </location>
</feature>
<reference evidence="2 3" key="1">
    <citation type="submission" date="2017-10" db="EMBL/GenBank/DDBJ databases">
        <title>Bifidobacterium xylocopum sp. nov. and Bifidobacterium aemilianum sp. nov., from the carpenter bee (Xylocopa violacea) digestive tract.</title>
        <authorList>
            <person name="Alberoni D."/>
            <person name="Baffoni L."/>
            <person name="Di Gioia D."/>
            <person name="Gaggia F."/>
            <person name="Biavati B."/>
        </authorList>
    </citation>
    <scope>NUCLEOTIDE SEQUENCE [LARGE SCALE GENOMIC DNA]</scope>
    <source>
        <strain evidence="2 3">XV10</strain>
    </source>
</reference>
<dbReference type="Proteomes" id="UP000252530">
    <property type="component" value="Unassembled WGS sequence"/>
</dbReference>
<feature type="transmembrane region" description="Helical" evidence="1">
    <location>
        <begin position="320"/>
        <end position="338"/>
    </location>
</feature>
<keyword evidence="3" id="KW-1185">Reference proteome</keyword>
<feature type="transmembrane region" description="Helical" evidence="1">
    <location>
        <begin position="423"/>
        <end position="451"/>
    </location>
</feature>